<dbReference type="RefSeq" id="WP_108105477.1">
    <property type="nucleotide sequence ID" value="NZ_QASN01000006.1"/>
</dbReference>
<dbReference type="OrthoDB" id="6025350at2"/>
<proteinExistence type="predicted"/>
<dbReference type="EMBL" id="QASN01000006">
    <property type="protein sequence ID" value="PTU75844.1"/>
    <property type="molecule type" value="Genomic_DNA"/>
</dbReference>
<evidence type="ECO:0000313" key="2">
    <source>
        <dbReference type="Proteomes" id="UP000244064"/>
    </source>
</evidence>
<keyword evidence="2" id="KW-1185">Reference proteome</keyword>
<dbReference type="Proteomes" id="UP000244064">
    <property type="component" value="Unassembled WGS sequence"/>
</dbReference>
<accession>A0A2T5PDP2</accession>
<dbReference type="AlphaFoldDB" id="A0A2T5PDP2"/>
<name>A0A2T5PDP2_9PSED</name>
<reference evidence="1 2" key="1">
    <citation type="submission" date="2018-04" db="EMBL/GenBank/DDBJ databases">
        <title>Pseudomonas sp. nov., isolated from mangrove soil.</title>
        <authorList>
            <person name="Chen C."/>
        </authorList>
    </citation>
    <scope>NUCLEOTIDE SEQUENCE [LARGE SCALE GENOMIC DNA]</scope>
    <source>
        <strain evidence="1 2">TC-11</strain>
    </source>
</reference>
<comment type="caution">
    <text evidence="1">The sequence shown here is derived from an EMBL/GenBank/DDBJ whole genome shotgun (WGS) entry which is preliminary data.</text>
</comment>
<gene>
    <name evidence="1" type="ORF">DBO85_04000</name>
</gene>
<evidence type="ECO:0008006" key="3">
    <source>
        <dbReference type="Google" id="ProtNLM"/>
    </source>
</evidence>
<organism evidence="1 2">
    <name type="scientific">Pseudomonas mangrovi</name>
    <dbReference type="NCBI Taxonomy" id="2161748"/>
    <lineage>
        <taxon>Bacteria</taxon>
        <taxon>Pseudomonadati</taxon>
        <taxon>Pseudomonadota</taxon>
        <taxon>Gammaproteobacteria</taxon>
        <taxon>Pseudomonadales</taxon>
        <taxon>Pseudomonadaceae</taxon>
        <taxon>Pseudomonas</taxon>
    </lineage>
</organism>
<protein>
    <recommendedName>
        <fullName evidence="3">Co-chaperone DjlA N-terminal domain-containing protein</fullName>
    </recommendedName>
</protein>
<evidence type="ECO:0000313" key="1">
    <source>
        <dbReference type="EMBL" id="PTU75844.1"/>
    </source>
</evidence>
<sequence length="79" mass="9044">MSEPRDYLELSFRSIQCFADDGRLDLGELDSLLAIAERDGAIDDNERRVLKNIIGRIKPDEIDQPMRERLAEIEQKLGA</sequence>